<accession>A0ABR5J8D7</accession>
<dbReference type="Pfam" id="PF13302">
    <property type="entry name" value="Acetyltransf_3"/>
    <property type="match status" value="1"/>
</dbReference>
<sequence length="207" mass="22545">MANTTAADPLHPADLRGYGLRLRTWEYADAPIALRGFTDPEFLRWNTPLVPVRDEAGARDFIRARFEGWERGDTATYAVTEDDQIVGQVALNLINRTFSNARVGYWVLAEARGRGVAARALELCSRWAFSEVGLHRLELGHALGNTPSCRVAARCGYAYEGTLRGAMFEAGQKDAFRDVHLHARLATDPLPDAFSEPAAATGAGAGA</sequence>
<name>A0ABR5J8D7_9ACTN</name>
<dbReference type="InterPro" id="IPR016181">
    <property type="entry name" value="Acyl_CoA_acyltransferase"/>
</dbReference>
<dbReference type="InterPro" id="IPR000182">
    <property type="entry name" value="GNAT_dom"/>
</dbReference>
<dbReference type="RefSeq" id="WP_037966311.1">
    <property type="nucleotide sequence ID" value="NZ_JBIRHZ010000012.1"/>
</dbReference>
<dbReference type="EMBL" id="LGUT01001074">
    <property type="protein sequence ID" value="KOG89708.1"/>
    <property type="molecule type" value="Genomic_DNA"/>
</dbReference>
<organism evidence="2 3">
    <name type="scientific">Streptomyces varsoviensis</name>
    <dbReference type="NCBI Taxonomy" id="67373"/>
    <lineage>
        <taxon>Bacteria</taxon>
        <taxon>Bacillati</taxon>
        <taxon>Actinomycetota</taxon>
        <taxon>Actinomycetes</taxon>
        <taxon>Kitasatosporales</taxon>
        <taxon>Streptomycetaceae</taxon>
        <taxon>Streptomyces</taxon>
    </lineage>
</organism>
<reference evidence="2 3" key="1">
    <citation type="submission" date="2015-07" db="EMBL/GenBank/DDBJ databases">
        <authorList>
            <person name="Ju K.-S."/>
            <person name="Doroghazi J.R."/>
            <person name="Metcalf W.W."/>
        </authorList>
    </citation>
    <scope>NUCLEOTIDE SEQUENCE [LARGE SCALE GENOMIC DNA]</scope>
    <source>
        <strain evidence="2 3">NRRL B-3589</strain>
    </source>
</reference>
<evidence type="ECO:0000259" key="1">
    <source>
        <dbReference type="PROSITE" id="PS51186"/>
    </source>
</evidence>
<gene>
    <name evidence="2" type="ORF">ADK38_12775</name>
</gene>
<keyword evidence="3" id="KW-1185">Reference proteome</keyword>
<evidence type="ECO:0000313" key="2">
    <source>
        <dbReference type="EMBL" id="KOG89708.1"/>
    </source>
</evidence>
<dbReference type="CDD" id="cd04301">
    <property type="entry name" value="NAT_SF"/>
    <property type="match status" value="1"/>
</dbReference>
<feature type="domain" description="N-acetyltransferase" evidence="1">
    <location>
        <begin position="32"/>
        <end position="183"/>
    </location>
</feature>
<dbReference type="SUPFAM" id="SSF55729">
    <property type="entry name" value="Acyl-CoA N-acyltransferases (Nat)"/>
    <property type="match status" value="1"/>
</dbReference>
<evidence type="ECO:0000313" key="3">
    <source>
        <dbReference type="Proteomes" id="UP000037020"/>
    </source>
</evidence>
<dbReference type="InterPro" id="IPR051908">
    <property type="entry name" value="Ribosomal_N-acetyltransferase"/>
</dbReference>
<protein>
    <submittedName>
        <fullName evidence="2">Acetyltransferase</fullName>
    </submittedName>
</protein>
<dbReference type="Gene3D" id="3.40.630.30">
    <property type="match status" value="1"/>
</dbReference>
<comment type="caution">
    <text evidence="2">The sequence shown here is derived from an EMBL/GenBank/DDBJ whole genome shotgun (WGS) entry which is preliminary data.</text>
</comment>
<dbReference type="PANTHER" id="PTHR43441:SF10">
    <property type="entry name" value="ACETYLTRANSFERASE"/>
    <property type="match status" value="1"/>
</dbReference>
<dbReference type="Proteomes" id="UP000037020">
    <property type="component" value="Unassembled WGS sequence"/>
</dbReference>
<dbReference type="PANTHER" id="PTHR43441">
    <property type="entry name" value="RIBOSOMAL-PROTEIN-SERINE ACETYLTRANSFERASE"/>
    <property type="match status" value="1"/>
</dbReference>
<proteinExistence type="predicted"/>
<dbReference type="PROSITE" id="PS51186">
    <property type="entry name" value="GNAT"/>
    <property type="match status" value="1"/>
</dbReference>